<feature type="transmembrane region" description="Helical" evidence="1">
    <location>
        <begin position="362"/>
        <end position="380"/>
    </location>
</feature>
<feature type="transmembrane region" description="Helical" evidence="1">
    <location>
        <begin position="216"/>
        <end position="235"/>
    </location>
</feature>
<proteinExistence type="predicted"/>
<keyword evidence="1" id="KW-1133">Transmembrane helix</keyword>
<feature type="transmembrane region" description="Helical" evidence="1">
    <location>
        <begin position="21"/>
        <end position="46"/>
    </location>
</feature>
<organism evidence="2 3">
    <name type="scientific">Tepidiphilus thermophilus</name>
    <dbReference type="NCBI Taxonomy" id="876478"/>
    <lineage>
        <taxon>Bacteria</taxon>
        <taxon>Pseudomonadati</taxon>
        <taxon>Pseudomonadota</taxon>
        <taxon>Hydrogenophilia</taxon>
        <taxon>Hydrogenophilales</taxon>
        <taxon>Hydrogenophilaceae</taxon>
        <taxon>Tepidiphilus</taxon>
    </lineage>
</organism>
<feature type="transmembrane region" description="Helical" evidence="1">
    <location>
        <begin position="270"/>
        <end position="294"/>
    </location>
</feature>
<keyword evidence="1" id="KW-0472">Membrane</keyword>
<dbReference type="Pfam" id="PF05940">
    <property type="entry name" value="NnrS"/>
    <property type="match status" value="1"/>
</dbReference>
<evidence type="ECO:0000313" key="3">
    <source>
        <dbReference type="Proteomes" id="UP000182108"/>
    </source>
</evidence>
<feature type="transmembrane region" description="Helical" evidence="1">
    <location>
        <begin position="148"/>
        <end position="172"/>
    </location>
</feature>
<feature type="transmembrane region" description="Helical" evidence="1">
    <location>
        <begin position="93"/>
        <end position="110"/>
    </location>
</feature>
<dbReference type="InterPro" id="IPR010266">
    <property type="entry name" value="NnrS"/>
</dbReference>
<keyword evidence="1" id="KW-0812">Transmembrane</keyword>
<feature type="transmembrane region" description="Helical" evidence="1">
    <location>
        <begin position="66"/>
        <end position="86"/>
    </location>
</feature>
<gene>
    <name evidence="2" type="ORF">Ga0061068_11036</name>
</gene>
<dbReference type="EMBL" id="CYHH01000010">
    <property type="protein sequence ID" value="CUB07682.1"/>
    <property type="molecule type" value="Genomic_DNA"/>
</dbReference>
<dbReference type="Proteomes" id="UP000182108">
    <property type="component" value="Unassembled WGS sequence"/>
</dbReference>
<feature type="transmembrane region" description="Helical" evidence="1">
    <location>
        <begin position="116"/>
        <end position="136"/>
    </location>
</feature>
<keyword evidence="3" id="KW-1185">Reference proteome</keyword>
<dbReference type="AlphaFoldDB" id="A0A0K6IWI8"/>
<evidence type="ECO:0000256" key="1">
    <source>
        <dbReference type="SAM" id="Phobius"/>
    </source>
</evidence>
<name>A0A0K6IWI8_9PROT</name>
<feature type="transmembrane region" description="Helical" evidence="1">
    <location>
        <begin position="300"/>
        <end position="318"/>
    </location>
</feature>
<dbReference type="RefSeq" id="WP_055423960.1">
    <property type="nucleotide sequence ID" value="NZ_CYHH01000010.1"/>
</dbReference>
<evidence type="ECO:0000313" key="2">
    <source>
        <dbReference type="EMBL" id="CUB07682.1"/>
    </source>
</evidence>
<feature type="transmembrane region" description="Helical" evidence="1">
    <location>
        <begin position="184"/>
        <end position="204"/>
    </location>
</feature>
<reference evidence="3" key="1">
    <citation type="submission" date="2015-08" db="EMBL/GenBank/DDBJ databases">
        <authorList>
            <person name="Babu N.S."/>
            <person name="Beckwith C.J."/>
            <person name="Beseler K.G."/>
            <person name="Brison A."/>
            <person name="Carone J.V."/>
            <person name="Caskin T.P."/>
            <person name="Diamond M."/>
            <person name="Durham M.E."/>
            <person name="Foxe J.M."/>
            <person name="Go M."/>
            <person name="Henderson B.A."/>
            <person name="Jones I.B."/>
            <person name="McGettigan J.A."/>
            <person name="Micheletti S.J."/>
            <person name="Nasrallah M.E."/>
            <person name="Ortiz D."/>
            <person name="Piller C.R."/>
            <person name="Privatt S.R."/>
            <person name="Schneider S.L."/>
            <person name="Sharp S."/>
            <person name="Smith T.C."/>
            <person name="Stanton J.D."/>
            <person name="Ullery H.E."/>
            <person name="Wilson R.J."/>
            <person name="Serrano M.G."/>
            <person name="Buck G."/>
            <person name="Lee V."/>
            <person name="Wang Y."/>
            <person name="Carvalho R."/>
            <person name="Voegtly L."/>
            <person name="Shi R."/>
            <person name="Duckworth R."/>
            <person name="Johnson A."/>
            <person name="Loviza R."/>
            <person name="Walstead R."/>
            <person name="Shah Z."/>
            <person name="Kiflezghi M."/>
            <person name="Wade K."/>
            <person name="Ball S.L."/>
            <person name="Bradley K.W."/>
            <person name="Asai D.J."/>
            <person name="Bowman C.A."/>
            <person name="Russell D.A."/>
            <person name="Pope W.H."/>
            <person name="Jacobs-Sera D."/>
            <person name="Hendrix R.W."/>
            <person name="Hatfull G.F."/>
        </authorList>
    </citation>
    <scope>NUCLEOTIDE SEQUENCE [LARGE SCALE GENOMIC DNA]</scope>
    <source>
        <strain evidence="3">JCM 19170</strain>
    </source>
</reference>
<feature type="transmembrane region" description="Helical" evidence="1">
    <location>
        <begin position="339"/>
        <end position="356"/>
    </location>
</feature>
<dbReference type="OrthoDB" id="9770040at2"/>
<protein>
    <submittedName>
        <fullName evidence="2">Uncharacterized protein involved in response to NO</fullName>
    </submittedName>
</protein>
<sequence>MTGIPLQEPHPPTSARPSLAAWLAMAFRPFYLLGALLAVLAVPYWAVTLRGAPALPGVWWHAHEMVWGFGAAIVVGFLHTAVASWTGQPPLRGVRLGVLVLLWLVARLAWFLGERAFPAAAGAALAFLLLAAFWLARSVLAARNRRNYVVPLLLLLFAGFEAGFFCTVQGKLDGEPLAWLDAGALWLAGMIFFLGMRVIAFFTSRALGLPQVPNPAWVQAGTVVGGFALALATALGAPAPLIAVLAVVTSGIALRQSRRWLHRTVWTNPMVWILHLGFALTAAGVLAYGLAAFAPSWRSAAVHLLTVGGIGSMTLGMMTRTALGHTGDHPNRTPRGLHSAFLVLLAAALLRELATFPAMGNGMLHASAFAFALAYLLYLWRFVPRLVRPRPDGRPG</sequence>
<accession>A0A0K6IWI8</accession>